<evidence type="ECO:0000256" key="8">
    <source>
        <dbReference type="ARBA" id="ARBA00023201"/>
    </source>
</evidence>
<keyword evidence="3 10" id="KW-0812">Transmembrane</keyword>
<keyword evidence="8" id="KW-0739">Sodium transport</keyword>
<dbReference type="Pfam" id="PF00999">
    <property type="entry name" value="Na_H_Exchanger"/>
    <property type="match status" value="1"/>
</dbReference>
<keyword evidence="6" id="KW-0406">Ion transport</keyword>
<feature type="transmembrane region" description="Helical" evidence="10">
    <location>
        <begin position="37"/>
        <end position="62"/>
    </location>
</feature>
<keyword evidence="7 10" id="KW-0472">Membrane</keyword>
<evidence type="ECO:0000256" key="5">
    <source>
        <dbReference type="ARBA" id="ARBA00023053"/>
    </source>
</evidence>
<evidence type="ECO:0000256" key="7">
    <source>
        <dbReference type="ARBA" id="ARBA00023136"/>
    </source>
</evidence>
<dbReference type="PANTHER" id="PTHR10110">
    <property type="entry name" value="SODIUM/HYDROGEN EXCHANGER"/>
    <property type="match status" value="1"/>
</dbReference>
<evidence type="ECO:0000256" key="9">
    <source>
        <dbReference type="SAM" id="MobiDB-lite"/>
    </source>
</evidence>
<evidence type="ECO:0000256" key="10">
    <source>
        <dbReference type="SAM" id="Phobius"/>
    </source>
</evidence>
<evidence type="ECO:0000259" key="11">
    <source>
        <dbReference type="Pfam" id="PF00999"/>
    </source>
</evidence>
<dbReference type="InterPro" id="IPR006153">
    <property type="entry name" value="Cation/H_exchanger_TM"/>
</dbReference>
<evidence type="ECO:0000256" key="1">
    <source>
        <dbReference type="ARBA" id="ARBA00004141"/>
    </source>
</evidence>
<name>A0ABV0XD43_9TELE</name>
<evidence type="ECO:0000256" key="4">
    <source>
        <dbReference type="ARBA" id="ARBA00022989"/>
    </source>
</evidence>
<dbReference type="Proteomes" id="UP001469553">
    <property type="component" value="Unassembled WGS sequence"/>
</dbReference>
<organism evidence="12 13">
    <name type="scientific">Ameca splendens</name>
    <dbReference type="NCBI Taxonomy" id="208324"/>
    <lineage>
        <taxon>Eukaryota</taxon>
        <taxon>Metazoa</taxon>
        <taxon>Chordata</taxon>
        <taxon>Craniata</taxon>
        <taxon>Vertebrata</taxon>
        <taxon>Euteleostomi</taxon>
        <taxon>Actinopterygii</taxon>
        <taxon>Neopterygii</taxon>
        <taxon>Teleostei</taxon>
        <taxon>Neoteleostei</taxon>
        <taxon>Acanthomorphata</taxon>
        <taxon>Ovalentaria</taxon>
        <taxon>Atherinomorphae</taxon>
        <taxon>Cyprinodontiformes</taxon>
        <taxon>Goodeidae</taxon>
        <taxon>Ameca</taxon>
    </lineage>
</organism>
<sequence>MSVYENAKSCLSLTGFYVTKFTKLHCFPLLETALFFLMSWSTFLLAEACGFTGVVAVLFCGITQAHYTCNNLSEESTKRTKQVASGPLPHAAPLVLNPSHPPTPII</sequence>
<keyword evidence="13" id="KW-1185">Reference proteome</keyword>
<accession>A0ABV0XD43</accession>
<feature type="region of interest" description="Disordered" evidence="9">
    <location>
        <begin position="83"/>
        <end position="106"/>
    </location>
</feature>
<evidence type="ECO:0000256" key="3">
    <source>
        <dbReference type="ARBA" id="ARBA00022692"/>
    </source>
</evidence>
<evidence type="ECO:0000313" key="13">
    <source>
        <dbReference type="Proteomes" id="UP001469553"/>
    </source>
</evidence>
<feature type="domain" description="Cation/H+ exchanger transmembrane" evidence="11">
    <location>
        <begin position="13"/>
        <end position="81"/>
    </location>
</feature>
<gene>
    <name evidence="12" type="primary">SLC9A7_1</name>
    <name evidence="12" type="ORF">AMECASPLE_008717</name>
</gene>
<keyword evidence="2" id="KW-0813">Transport</keyword>
<dbReference type="PANTHER" id="PTHR10110:SF62">
    <property type="entry name" value="SODIUM_HYDROGEN EXCHANGER 7"/>
    <property type="match status" value="1"/>
</dbReference>
<proteinExistence type="predicted"/>
<reference evidence="12 13" key="1">
    <citation type="submission" date="2021-06" db="EMBL/GenBank/DDBJ databases">
        <authorList>
            <person name="Palmer J.M."/>
        </authorList>
    </citation>
    <scope>NUCLEOTIDE SEQUENCE [LARGE SCALE GENOMIC DNA]</scope>
    <source>
        <strain evidence="12 13">AS_MEX2019</strain>
        <tissue evidence="12">Muscle</tissue>
    </source>
</reference>
<dbReference type="EMBL" id="JAHRIP010000472">
    <property type="protein sequence ID" value="MEQ2279369.1"/>
    <property type="molecule type" value="Genomic_DNA"/>
</dbReference>
<protein>
    <submittedName>
        <fullName evidence="12">Sodium/hydrogen exchanger 7</fullName>
    </submittedName>
</protein>
<evidence type="ECO:0000313" key="12">
    <source>
        <dbReference type="EMBL" id="MEQ2279369.1"/>
    </source>
</evidence>
<keyword evidence="5" id="KW-0915">Sodium</keyword>
<keyword evidence="4 10" id="KW-1133">Transmembrane helix</keyword>
<comment type="caution">
    <text evidence="12">The sequence shown here is derived from an EMBL/GenBank/DDBJ whole genome shotgun (WGS) entry which is preliminary data.</text>
</comment>
<comment type="subcellular location">
    <subcellularLocation>
        <location evidence="1">Membrane</location>
        <topology evidence="1">Multi-pass membrane protein</topology>
    </subcellularLocation>
</comment>
<evidence type="ECO:0000256" key="6">
    <source>
        <dbReference type="ARBA" id="ARBA00023065"/>
    </source>
</evidence>
<dbReference type="InterPro" id="IPR018422">
    <property type="entry name" value="Cation/H_exchanger_CPA1"/>
</dbReference>
<evidence type="ECO:0000256" key="2">
    <source>
        <dbReference type="ARBA" id="ARBA00022448"/>
    </source>
</evidence>